<keyword evidence="2" id="KW-0812">Transmembrane</keyword>
<comment type="caution">
    <text evidence="4">The sequence shown here is derived from an EMBL/GenBank/DDBJ whole genome shotgun (WGS) entry which is preliminary data.</text>
</comment>
<protein>
    <submittedName>
        <fullName evidence="4">PH domain-containing protein</fullName>
    </submittedName>
</protein>
<feature type="transmembrane region" description="Helical" evidence="2">
    <location>
        <begin position="33"/>
        <end position="52"/>
    </location>
</feature>
<reference evidence="4" key="1">
    <citation type="submission" date="2021-01" db="EMBL/GenBank/DDBJ databases">
        <title>YIM 132084 draft genome.</title>
        <authorList>
            <person name="An D."/>
        </authorList>
    </citation>
    <scope>NUCLEOTIDE SEQUENCE</scope>
    <source>
        <strain evidence="4">YIM 132084</strain>
    </source>
</reference>
<evidence type="ECO:0000313" key="4">
    <source>
        <dbReference type="EMBL" id="MBM9468101.1"/>
    </source>
</evidence>
<dbReference type="InterPro" id="IPR019692">
    <property type="entry name" value="CFP-6_PH"/>
</dbReference>
<feature type="compositionally biased region" description="Low complexity" evidence="1">
    <location>
        <begin position="1"/>
        <end position="18"/>
    </location>
</feature>
<proteinExistence type="predicted"/>
<evidence type="ECO:0000313" key="5">
    <source>
        <dbReference type="Proteomes" id="UP000663792"/>
    </source>
</evidence>
<keyword evidence="2" id="KW-0472">Membrane</keyword>
<dbReference type="RefSeq" id="WP_205261058.1">
    <property type="nucleotide sequence ID" value="NZ_JAERWK010000016.1"/>
</dbReference>
<evidence type="ECO:0000259" key="3">
    <source>
        <dbReference type="Pfam" id="PF10756"/>
    </source>
</evidence>
<feature type="region of interest" description="Disordered" evidence="1">
    <location>
        <begin position="1"/>
        <end position="21"/>
    </location>
</feature>
<accession>A0A939BZV0</accession>
<dbReference type="Pfam" id="PF10756">
    <property type="entry name" value="bPH_6"/>
    <property type="match status" value="1"/>
</dbReference>
<keyword evidence="5" id="KW-1185">Reference proteome</keyword>
<dbReference type="Proteomes" id="UP000663792">
    <property type="component" value="Unassembled WGS sequence"/>
</dbReference>
<feature type="domain" description="Low molecular weight protein antigen 6 PH" evidence="3">
    <location>
        <begin position="79"/>
        <end position="139"/>
    </location>
</feature>
<evidence type="ECO:0000256" key="1">
    <source>
        <dbReference type="SAM" id="MobiDB-lite"/>
    </source>
</evidence>
<feature type="transmembrane region" description="Helical" evidence="2">
    <location>
        <begin position="58"/>
        <end position="76"/>
    </location>
</feature>
<organism evidence="4 5">
    <name type="scientific">Nakamurella leprariae</name>
    <dbReference type="NCBI Taxonomy" id="2803911"/>
    <lineage>
        <taxon>Bacteria</taxon>
        <taxon>Bacillati</taxon>
        <taxon>Actinomycetota</taxon>
        <taxon>Actinomycetes</taxon>
        <taxon>Nakamurellales</taxon>
        <taxon>Nakamurellaceae</taxon>
        <taxon>Nakamurella</taxon>
    </lineage>
</organism>
<name>A0A939BZV0_9ACTN</name>
<dbReference type="AlphaFoldDB" id="A0A939BZV0"/>
<feature type="region of interest" description="Disordered" evidence="1">
    <location>
        <begin position="154"/>
        <end position="179"/>
    </location>
</feature>
<dbReference type="EMBL" id="JAERWK010000016">
    <property type="protein sequence ID" value="MBM9468101.1"/>
    <property type="molecule type" value="Genomic_DNA"/>
</dbReference>
<sequence>MSSPTTPDSAPATPATGARPDVPPRRATFRFPFWSLLYPLLVLLCVIPLATFGGWGWWLLYLLPVLTLVAVLFGGTRSDRAGISTRGLLGVRRMRWDELDRLEFPDGRWAQAVGTDGRRLRLIMVGPRDLPRLTAPAGGGAVLFGDEAEAALAGAQPVPGPDPEPTRDRTRAAGDTAVD</sequence>
<evidence type="ECO:0000256" key="2">
    <source>
        <dbReference type="SAM" id="Phobius"/>
    </source>
</evidence>
<keyword evidence="2" id="KW-1133">Transmembrane helix</keyword>
<gene>
    <name evidence="4" type="ORF">JL106_12515</name>
</gene>